<evidence type="ECO:0000256" key="4">
    <source>
        <dbReference type="ARBA" id="ARBA00022816"/>
    </source>
</evidence>
<evidence type="ECO:0000313" key="12">
    <source>
        <dbReference type="Proteomes" id="UP000823399"/>
    </source>
</evidence>
<dbReference type="SUPFAM" id="SSF117289">
    <property type="entry name" value="Nucleoporin domain"/>
    <property type="match status" value="1"/>
</dbReference>
<keyword evidence="12" id="KW-1185">Reference proteome</keyword>
<dbReference type="AlphaFoldDB" id="A0A9P7JW23"/>
<keyword evidence="6" id="KW-0811">Translocation</keyword>
<dbReference type="Gene3D" id="1.20.58.1380">
    <property type="match status" value="1"/>
</dbReference>
<evidence type="ECO:0000259" key="10">
    <source>
        <dbReference type="Pfam" id="PF08801"/>
    </source>
</evidence>
<evidence type="ECO:0000256" key="8">
    <source>
        <dbReference type="SAM" id="MobiDB-lite"/>
    </source>
</evidence>
<evidence type="ECO:0000256" key="6">
    <source>
        <dbReference type="ARBA" id="ARBA00023010"/>
    </source>
</evidence>
<organism evidence="11 12">
    <name type="scientific">Suillus discolor</name>
    <dbReference type="NCBI Taxonomy" id="1912936"/>
    <lineage>
        <taxon>Eukaryota</taxon>
        <taxon>Fungi</taxon>
        <taxon>Dikarya</taxon>
        <taxon>Basidiomycota</taxon>
        <taxon>Agaricomycotina</taxon>
        <taxon>Agaricomycetes</taxon>
        <taxon>Agaricomycetidae</taxon>
        <taxon>Boletales</taxon>
        <taxon>Suillineae</taxon>
        <taxon>Suillaceae</taxon>
        <taxon>Suillus</taxon>
    </lineage>
</organism>
<dbReference type="OrthoDB" id="103454at2759"/>
<dbReference type="GeneID" id="64703543"/>
<keyword evidence="4" id="KW-0509">mRNA transport</keyword>
<reference evidence="11" key="1">
    <citation type="journal article" date="2020" name="New Phytol.">
        <title>Comparative genomics reveals dynamic genome evolution in host specialist ectomycorrhizal fungi.</title>
        <authorList>
            <person name="Lofgren L.A."/>
            <person name="Nguyen N.H."/>
            <person name="Vilgalys R."/>
            <person name="Ruytinx J."/>
            <person name="Liao H.L."/>
            <person name="Branco S."/>
            <person name="Kuo A."/>
            <person name="LaButti K."/>
            <person name="Lipzen A."/>
            <person name="Andreopoulos W."/>
            <person name="Pangilinan J."/>
            <person name="Riley R."/>
            <person name="Hundley H."/>
            <person name="Na H."/>
            <person name="Barry K."/>
            <person name="Grigoriev I.V."/>
            <person name="Stajich J.E."/>
            <person name="Kennedy P.G."/>
        </authorList>
    </citation>
    <scope>NUCLEOTIDE SEQUENCE</scope>
    <source>
        <strain evidence="11">FC423</strain>
    </source>
</reference>
<dbReference type="GO" id="GO:0000972">
    <property type="term" value="P:transcription-dependent tethering of RNA polymerase II gene DNA at nuclear periphery"/>
    <property type="evidence" value="ECO:0007669"/>
    <property type="project" value="TreeGrafter"/>
</dbReference>
<feature type="domain" description="Nucleoporin Nup133/Nup155-like C-terminal" evidence="9">
    <location>
        <begin position="877"/>
        <end position="1192"/>
    </location>
</feature>
<dbReference type="GO" id="GO:0016973">
    <property type="term" value="P:poly(A)+ mRNA export from nucleus"/>
    <property type="evidence" value="ECO:0007669"/>
    <property type="project" value="TreeGrafter"/>
</dbReference>
<dbReference type="InterPro" id="IPR037624">
    <property type="entry name" value="Nup133-like"/>
</dbReference>
<dbReference type="EMBL" id="JABBWM010000017">
    <property type="protein sequence ID" value="KAG2111618.1"/>
    <property type="molecule type" value="Genomic_DNA"/>
</dbReference>
<evidence type="ECO:0000256" key="3">
    <source>
        <dbReference type="ARBA" id="ARBA00022448"/>
    </source>
</evidence>
<comment type="similarity">
    <text evidence="2">Belongs to the nucleoporin Nup133 family.</text>
</comment>
<evidence type="ECO:0000256" key="7">
    <source>
        <dbReference type="ARBA" id="ARBA00023242"/>
    </source>
</evidence>
<dbReference type="GO" id="GO:0031080">
    <property type="term" value="C:nuclear pore outer ring"/>
    <property type="evidence" value="ECO:0007669"/>
    <property type="project" value="TreeGrafter"/>
</dbReference>
<protein>
    <submittedName>
        <fullName evidence="11">Uncharacterized protein</fullName>
    </submittedName>
</protein>
<keyword evidence="3" id="KW-0813">Transport</keyword>
<comment type="caution">
    <text evidence="11">The sequence shown here is derived from an EMBL/GenBank/DDBJ whole genome shotgun (WGS) entry which is preliminary data.</text>
</comment>
<evidence type="ECO:0000256" key="5">
    <source>
        <dbReference type="ARBA" id="ARBA00022927"/>
    </source>
</evidence>
<name>A0A9P7JW23_9AGAM</name>
<dbReference type="GO" id="GO:0017056">
    <property type="term" value="F:structural constituent of nuclear pore"/>
    <property type="evidence" value="ECO:0007669"/>
    <property type="project" value="InterPro"/>
</dbReference>
<dbReference type="Proteomes" id="UP000823399">
    <property type="component" value="Unassembled WGS sequence"/>
</dbReference>
<dbReference type="GO" id="GO:0006606">
    <property type="term" value="P:protein import into nucleus"/>
    <property type="evidence" value="ECO:0007669"/>
    <property type="project" value="TreeGrafter"/>
</dbReference>
<gene>
    <name evidence="11" type="ORF">F5147DRAFT_771767</name>
</gene>
<evidence type="ECO:0000313" key="11">
    <source>
        <dbReference type="EMBL" id="KAG2111618.1"/>
    </source>
</evidence>
<dbReference type="InterPro" id="IPR015943">
    <property type="entry name" value="WD40/YVTN_repeat-like_dom_sf"/>
</dbReference>
<accession>A0A9P7JW23</accession>
<evidence type="ECO:0000256" key="2">
    <source>
        <dbReference type="ARBA" id="ARBA00005569"/>
    </source>
</evidence>
<feature type="region of interest" description="Disordered" evidence="8">
    <location>
        <begin position="1"/>
        <end position="39"/>
    </location>
</feature>
<dbReference type="InterPro" id="IPR007187">
    <property type="entry name" value="Nucleoporin_Nup133/Nup155_C"/>
</dbReference>
<keyword evidence="7" id="KW-0539">Nucleus</keyword>
<proteinExistence type="inferred from homology"/>
<evidence type="ECO:0000256" key="1">
    <source>
        <dbReference type="ARBA" id="ARBA00004259"/>
    </source>
</evidence>
<dbReference type="PANTHER" id="PTHR13405:SF11">
    <property type="entry name" value="NUCLEAR PORE COMPLEX PROTEIN NUP133"/>
    <property type="match status" value="1"/>
</dbReference>
<feature type="domain" description="Nucleoporin Nup133/Nup155-like N-terminal" evidence="10">
    <location>
        <begin position="75"/>
        <end position="252"/>
    </location>
</feature>
<evidence type="ECO:0000259" key="9">
    <source>
        <dbReference type="Pfam" id="PF03177"/>
    </source>
</evidence>
<dbReference type="Gene3D" id="2.130.10.10">
    <property type="entry name" value="YVTN repeat-like/Quinoprotein amine dehydrogenase"/>
    <property type="match status" value="1"/>
</dbReference>
<dbReference type="PANTHER" id="PTHR13405">
    <property type="entry name" value="NUCLEAR PORE COMPLEX PROTEIN NUP133"/>
    <property type="match status" value="1"/>
</dbReference>
<sequence>MASPAPRKTHRYATPRQSVTPPRQRRMVSARPAGTPSRRTEDIAVVQDVMDVDDVQMYNERVLGSGRETLYARTDEISVAFHAALPFEVRRELKGADFYSQSWTGAVDAITGYALAASSNTCFVWHHTKPTTCYILPCPPSSQDYAQPPSAPFHALVPSRSRSEPGLVLLSIRGDIRFWDSITSGLAGGGSFESINLELGEGEYTSGLLRIDGQIYIASTSHGRLFRLTLTSQSGRHTLSARLFAPPPAPGLSLARLLWSTPAPQPTLGNISALALGFGSGEVGRGMVADKELWTLSETRVQRWSLNKEVLLGEVDVREAVGNVEDLEGVDLGVESDGTLVVLVSYAGSEQETAAMALDQYGGFGMGAPVPRRIYALVRLSASTKRGEVAKFEGGGGDGGVIEGIGGGMKIDGVTGVLYATTAASAPLHPRLTLLGGGAVVAIRFVDVVVFCARDSPYQDRLTLKAPNTDQILGLGVLTTFQSSVHSFSAEQEQGEGAGPEDMLILTAGVLMRARVDLGRVKSFDEATGRAILIRALLTQAILYGSNPDNPLHFSFPPEVDAEALMTGAEGYYKDADFFCDDFGRLFSLLARHLYSNRKDPEIIRPNHDLTSQLTSRKDRLSWLIRFINDNAALGKMSQRSRQRLATDAEKLYACHQLWLKMNEHLDAGASHSLVTDAIHTFTAAHPLLHPSASHDVVRDFFRYRVAEIGRLIPFMVERVERAGEGAMREVGGAVVTILQAALSYRAYNLAVYGIELPMIKPWTSRPSAIDGVLKLVDAATRFALDPSKANTKSASRELLPELATMFFASADEPGSERDHIELKERFDQLRPEILETLRLTSYLPNALTLAASHADFRSLAALLHQDTVYPPSSNPHARTIEDYVDRFGGMFAREVVRWCMVHGEARVVFAMEESGRGEWGKYMDEYWAEEEGEGGKCDAVAWLRDLGQGRWSVAGTRLFREAKGAGDVGVKHFMLSVGKLAHLAQMQEAGDADDAVLDAFHDSLDFISVQEKILQEFREAVSSLRGKQKQSLDAQVDAVIRAKGTRLKGDRRHGLLGIMKIFVRQVLQGKALSLEDAADVLTLQDNAEGVENYATALHLLAHAEDIPDARRQSSFKRVWCRIYNHDDWDSIRETANITDAQLTSRFRATALYTTFNVILPSPQLSQIPGVDLDTKECLSVPLMPEIKSRFPGIQEDMVGDLARDYRAESSGVEGLRLGDVYHRVRELVMLDLGYAREG</sequence>
<keyword evidence="5" id="KW-0653">Protein transport</keyword>
<dbReference type="RefSeq" id="XP_041294837.1">
    <property type="nucleotide sequence ID" value="XM_041441284.1"/>
</dbReference>
<comment type="subcellular location">
    <subcellularLocation>
        <location evidence="1">Nucleus envelope</location>
    </subcellularLocation>
</comment>
<dbReference type="Pfam" id="PF03177">
    <property type="entry name" value="Nucleoporin_C"/>
    <property type="match status" value="1"/>
</dbReference>
<dbReference type="InterPro" id="IPR014908">
    <property type="entry name" value="Nucleoporin_Nup133/Nup155_N"/>
</dbReference>
<dbReference type="Pfam" id="PF08801">
    <property type="entry name" value="Nucleoporin_N"/>
    <property type="match status" value="1"/>
</dbReference>